<evidence type="ECO:0000313" key="4">
    <source>
        <dbReference type="Proteomes" id="UP001153269"/>
    </source>
</evidence>
<keyword evidence="2" id="KW-0732">Signal</keyword>
<feature type="chain" id="PRO_5040130786" description="Secreted protein" evidence="2">
    <location>
        <begin position="21"/>
        <end position="103"/>
    </location>
</feature>
<evidence type="ECO:0000313" key="3">
    <source>
        <dbReference type="EMBL" id="CAB1430887.1"/>
    </source>
</evidence>
<reference evidence="3" key="1">
    <citation type="submission" date="2020-03" db="EMBL/GenBank/DDBJ databases">
        <authorList>
            <person name="Weist P."/>
        </authorList>
    </citation>
    <scope>NUCLEOTIDE SEQUENCE</scope>
</reference>
<evidence type="ECO:0000256" key="2">
    <source>
        <dbReference type="SAM" id="SignalP"/>
    </source>
</evidence>
<evidence type="ECO:0008006" key="5">
    <source>
        <dbReference type="Google" id="ProtNLM"/>
    </source>
</evidence>
<dbReference type="AlphaFoldDB" id="A0A9N7UI74"/>
<proteinExistence type="predicted"/>
<name>A0A9N7UI74_PLEPL</name>
<dbReference type="EMBL" id="CADEAL010001280">
    <property type="protein sequence ID" value="CAB1430887.1"/>
    <property type="molecule type" value="Genomic_DNA"/>
</dbReference>
<evidence type="ECO:0000256" key="1">
    <source>
        <dbReference type="SAM" id="MobiDB-lite"/>
    </source>
</evidence>
<feature type="region of interest" description="Disordered" evidence="1">
    <location>
        <begin position="63"/>
        <end position="103"/>
    </location>
</feature>
<organism evidence="3 4">
    <name type="scientific">Pleuronectes platessa</name>
    <name type="common">European plaice</name>
    <dbReference type="NCBI Taxonomy" id="8262"/>
    <lineage>
        <taxon>Eukaryota</taxon>
        <taxon>Metazoa</taxon>
        <taxon>Chordata</taxon>
        <taxon>Craniata</taxon>
        <taxon>Vertebrata</taxon>
        <taxon>Euteleostomi</taxon>
        <taxon>Actinopterygii</taxon>
        <taxon>Neopterygii</taxon>
        <taxon>Teleostei</taxon>
        <taxon>Neoteleostei</taxon>
        <taxon>Acanthomorphata</taxon>
        <taxon>Carangaria</taxon>
        <taxon>Pleuronectiformes</taxon>
        <taxon>Pleuronectoidei</taxon>
        <taxon>Pleuronectidae</taxon>
        <taxon>Pleuronectes</taxon>
    </lineage>
</organism>
<accession>A0A9N7UI74</accession>
<dbReference type="Proteomes" id="UP001153269">
    <property type="component" value="Unassembled WGS sequence"/>
</dbReference>
<sequence length="103" mass="11656">MTAALHTRVLFFLWWHPLRPVCCVGSILTFTEQYLNAVMQLLFAVKASLSRVVRSTIVRVPYSVKPQGTGSTNPSAPRTHHPLHHRHNSHSRSSPIRRHGKSP</sequence>
<feature type="signal peptide" evidence="2">
    <location>
        <begin position="1"/>
        <end position="20"/>
    </location>
</feature>
<feature type="compositionally biased region" description="Polar residues" evidence="1">
    <location>
        <begin position="66"/>
        <end position="76"/>
    </location>
</feature>
<gene>
    <name evidence="3" type="ORF">PLEPLA_LOCUS18883</name>
</gene>
<keyword evidence="4" id="KW-1185">Reference proteome</keyword>
<comment type="caution">
    <text evidence="3">The sequence shown here is derived from an EMBL/GenBank/DDBJ whole genome shotgun (WGS) entry which is preliminary data.</text>
</comment>
<feature type="compositionally biased region" description="Basic residues" evidence="1">
    <location>
        <begin position="78"/>
        <end position="103"/>
    </location>
</feature>
<protein>
    <recommendedName>
        <fullName evidence="5">Secreted protein</fullName>
    </recommendedName>
</protein>